<keyword evidence="7" id="KW-0238">DNA-binding</keyword>
<dbReference type="SMART" id="SM00448">
    <property type="entry name" value="REC"/>
    <property type="match status" value="1"/>
</dbReference>
<dbReference type="SUPFAM" id="SSF46689">
    <property type="entry name" value="Homeodomain-like"/>
    <property type="match status" value="2"/>
</dbReference>
<dbReference type="GO" id="GO:0003700">
    <property type="term" value="F:DNA-binding transcription factor activity"/>
    <property type="evidence" value="ECO:0007669"/>
    <property type="project" value="InterPro"/>
</dbReference>
<proteinExistence type="predicted"/>
<dbReference type="SMART" id="SM00342">
    <property type="entry name" value="HTH_ARAC"/>
    <property type="match status" value="1"/>
</dbReference>
<comment type="subcellular location">
    <subcellularLocation>
        <location evidence="1">Cytoplasm</location>
    </subcellularLocation>
</comment>
<dbReference type="GO" id="GO:0043565">
    <property type="term" value="F:sequence-specific DNA binding"/>
    <property type="evidence" value="ECO:0007669"/>
    <property type="project" value="InterPro"/>
</dbReference>
<dbReference type="InterPro" id="IPR051552">
    <property type="entry name" value="HptR"/>
</dbReference>
<evidence type="ECO:0000256" key="4">
    <source>
        <dbReference type="ARBA" id="ARBA00022553"/>
    </source>
</evidence>
<keyword evidence="6" id="KW-0805">Transcription regulation</keyword>
<evidence type="ECO:0000313" key="13">
    <source>
        <dbReference type="EMBL" id="HJB91885.1"/>
    </source>
</evidence>
<evidence type="ECO:0000256" key="2">
    <source>
        <dbReference type="ARBA" id="ARBA00018672"/>
    </source>
</evidence>
<evidence type="ECO:0000256" key="6">
    <source>
        <dbReference type="ARBA" id="ARBA00023015"/>
    </source>
</evidence>
<evidence type="ECO:0000256" key="7">
    <source>
        <dbReference type="ARBA" id="ARBA00023125"/>
    </source>
</evidence>
<evidence type="ECO:0000256" key="3">
    <source>
        <dbReference type="ARBA" id="ARBA00022490"/>
    </source>
</evidence>
<dbReference type="InterPro" id="IPR020449">
    <property type="entry name" value="Tscrpt_reg_AraC-type_HTH"/>
</dbReference>
<dbReference type="EMBL" id="DWXE01000040">
    <property type="protein sequence ID" value="HJB91885.1"/>
    <property type="molecule type" value="Genomic_DNA"/>
</dbReference>
<dbReference type="InterPro" id="IPR011006">
    <property type="entry name" value="CheY-like_superfamily"/>
</dbReference>
<organism evidence="13 14">
    <name type="scientific">Candidatus Eisenbergiella merdigallinarum</name>
    <dbReference type="NCBI Taxonomy" id="2838552"/>
    <lineage>
        <taxon>Bacteria</taxon>
        <taxon>Bacillati</taxon>
        <taxon>Bacillota</taxon>
        <taxon>Clostridia</taxon>
        <taxon>Lachnospirales</taxon>
        <taxon>Lachnospiraceae</taxon>
        <taxon>Eisenbergiella</taxon>
    </lineage>
</organism>
<dbReference type="Gene3D" id="3.40.50.2300">
    <property type="match status" value="1"/>
</dbReference>
<comment type="caution">
    <text evidence="13">The sequence shown here is derived from an EMBL/GenBank/DDBJ whole genome shotgun (WGS) entry which is preliminary data.</text>
</comment>
<dbReference type="SUPFAM" id="SSF52172">
    <property type="entry name" value="CheY-like"/>
    <property type="match status" value="1"/>
</dbReference>
<dbReference type="Pfam" id="PF12833">
    <property type="entry name" value="HTH_18"/>
    <property type="match status" value="1"/>
</dbReference>
<dbReference type="GO" id="GO:0005737">
    <property type="term" value="C:cytoplasm"/>
    <property type="evidence" value="ECO:0007669"/>
    <property type="project" value="UniProtKB-SubCell"/>
</dbReference>
<dbReference type="CDD" id="cd17536">
    <property type="entry name" value="REC_YesN-like"/>
    <property type="match status" value="1"/>
</dbReference>
<protein>
    <recommendedName>
        <fullName evidence="2">Stage 0 sporulation protein A homolog</fullName>
    </recommendedName>
</protein>
<evidence type="ECO:0000259" key="12">
    <source>
        <dbReference type="PROSITE" id="PS50110"/>
    </source>
</evidence>
<sequence>MRKVMLVEDEDFILQGLENIIDWEELDLSIIHKAHNGQEALNMQEEERADIIVTDVCMPLMDGLQLLEKVRETDPEARFIILTGYNEFEYARAAIRMDVEDYILKPIDEEELIKALKNCVLRLQKIEAQRTEQIDEKVEFLHFLEGGMDGDARRRYLEENGIRLSAKSASAAVVRVDLATLGEYRITEVLRYLGARKVDGDVTVRHLGGNDILLLLCLNEKLPQRMEWFWNLQNELEIDLGVRTFFTVSEEFTQLEGLPEVYRTVQKMQRYLLIDGYGSCVDEAHLKNRTSEDAVIDREKFVRLVVSKDIGAARQYVEDLFINNMKKDASVDVLYQIAVRIALILQEIRSEYNLTGEGRGLSDVIDGIYQAEDLFSVKALFLSEITDIISWLNTENAQYTPVVRQIMAEVKKNFRNDMNLKTLAYKYHMNTSYLGQIFQKEVGCPFSQYLNNVRNDVAKRLILTTNMRINDVAKEVGYSDTSYFYRKFKQSYGVSPAAMREMKQY</sequence>
<dbReference type="Proteomes" id="UP000886883">
    <property type="component" value="Unassembled WGS sequence"/>
</dbReference>
<keyword evidence="4 10" id="KW-0597">Phosphoprotein</keyword>
<dbReference type="PANTHER" id="PTHR42713">
    <property type="entry name" value="HISTIDINE KINASE-RELATED"/>
    <property type="match status" value="1"/>
</dbReference>
<dbReference type="PROSITE" id="PS50110">
    <property type="entry name" value="RESPONSE_REGULATORY"/>
    <property type="match status" value="1"/>
</dbReference>
<comment type="function">
    <text evidence="9">May play the central regulatory role in sporulation. It may be an element of the effector pathway responsible for the activation of sporulation genes in response to nutritional stress. Spo0A may act in concert with spo0H (a sigma factor) to control the expression of some genes that are critical to the sporulation process.</text>
</comment>
<dbReference type="PROSITE" id="PS01124">
    <property type="entry name" value="HTH_ARAC_FAMILY_2"/>
    <property type="match status" value="1"/>
</dbReference>
<evidence type="ECO:0000256" key="1">
    <source>
        <dbReference type="ARBA" id="ARBA00004496"/>
    </source>
</evidence>
<dbReference type="PANTHER" id="PTHR42713:SF3">
    <property type="entry name" value="TRANSCRIPTIONAL REGULATORY PROTEIN HPTR"/>
    <property type="match status" value="1"/>
</dbReference>
<keyword evidence="5" id="KW-0902">Two-component regulatory system</keyword>
<evidence type="ECO:0000313" key="14">
    <source>
        <dbReference type="Proteomes" id="UP000886883"/>
    </source>
</evidence>
<reference evidence="13" key="2">
    <citation type="submission" date="2021-04" db="EMBL/GenBank/DDBJ databases">
        <authorList>
            <person name="Gilroy R."/>
        </authorList>
    </citation>
    <scope>NUCLEOTIDE SEQUENCE</scope>
    <source>
        <strain evidence="13">USAMLcec3-2134</strain>
    </source>
</reference>
<accession>A0A9D2MUH5</accession>
<dbReference type="AlphaFoldDB" id="A0A9D2MUH5"/>
<feature type="modified residue" description="4-aspartylphosphate" evidence="10">
    <location>
        <position position="55"/>
    </location>
</feature>
<dbReference type="InterPro" id="IPR009057">
    <property type="entry name" value="Homeodomain-like_sf"/>
</dbReference>
<dbReference type="PRINTS" id="PR00032">
    <property type="entry name" value="HTHARAC"/>
</dbReference>
<name>A0A9D2MUH5_9FIRM</name>
<keyword evidence="3" id="KW-0963">Cytoplasm</keyword>
<reference evidence="13" key="1">
    <citation type="journal article" date="2021" name="PeerJ">
        <title>Extensive microbial diversity within the chicken gut microbiome revealed by metagenomics and culture.</title>
        <authorList>
            <person name="Gilroy R."/>
            <person name="Ravi A."/>
            <person name="Getino M."/>
            <person name="Pursley I."/>
            <person name="Horton D.L."/>
            <person name="Alikhan N.F."/>
            <person name="Baker D."/>
            <person name="Gharbi K."/>
            <person name="Hall N."/>
            <person name="Watson M."/>
            <person name="Adriaenssens E.M."/>
            <person name="Foster-Nyarko E."/>
            <person name="Jarju S."/>
            <person name="Secka A."/>
            <person name="Antonio M."/>
            <person name="Oren A."/>
            <person name="Chaudhuri R.R."/>
            <person name="La Ragione R."/>
            <person name="Hildebrand F."/>
            <person name="Pallen M.J."/>
        </authorList>
    </citation>
    <scope>NUCLEOTIDE SEQUENCE</scope>
    <source>
        <strain evidence="13">USAMLcec3-2134</strain>
    </source>
</reference>
<feature type="domain" description="Response regulatory" evidence="12">
    <location>
        <begin position="3"/>
        <end position="120"/>
    </location>
</feature>
<evidence type="ECO:0000259" key="11">
    <source>
        <dbReference type="PROSITE" id="PS01124"/>
    </source>
</evidence>
<keyword evidence="8" id="KW-0804">Transcription</keyword>
<dbReference type="Gene3D" id="1.10.10.60">
    <property type="entry name" value="Homeodomain-like"/>
    <property type="match status" value="2"/>
</dbReference>
<dbReference type="InterPro" id="IPR001789">
    <property type="entry name" value="Sig_transdc_resp-reg_receiver"/>
</dbReference>
<feature type="domain" description="HTH araC/xylS-type" evidence="11">
    <location>
        <begin position="404"/>
        <end position="502"/>
    </location>
</feature>
<gene>
    <name evidence="13" type="ORF">H9763_10555</name>
</gene>
<evidence type="ECO:0000256" key="9">
    <source>
        <dbReference type="ARBA" id="ARBA00024867"/>
    </source>
</evidence>
<dbReference type="Pfam" id="PF00072">
    <property type="entry name" value="Response_reg"/>
    <property type="match status" value="1"/>
</dbReference>
<dbReference type="InterPro" id="IPR018060">
    <property type="entry name" value="HTH_AraC"/>
</dbReference>
<dbReference type="GO" id="GO:0000160">
    <property type="term" value="P:phosphorelay signal transduction system"/>
    <property type="evidence" value="ECO:0007669"/>
    <property type="project" value="UniProtKB-KW"/>
</dbReference>
<evidence type="ECO:0000256" key="8">
    <source>
        <dbReference type="ARBA" id="ARBA00023163"/>
    </source>
</evidence>
<evidence type="ECO:0000256" key="5">
    <source>
        <dbReference type="ARBA" id="ARBA00023012"/>
    </source>
</evidence>
<evidence type="ECO:0000256" key="10">
    <source>
        <dbReference type="PROSITE-ProRule" id="PRU00169"/>
    </source>
</evidence>